<gene>
    <name evidence="2" type="ORF">OG994_15260</name>
</gene>
<evidence type="ECO:0000313" key="3">
    <source>
        <dbReference type="Proteomes" id="UP001432190"/>
    </source>
</evidence>
<evidence type="ECO:0000313" key="2">
    <source>
        <dbReference type="EMBL" id="WUP47023.1"/>
    </source>
</evidence>
<keyword evidence="3" id="KW-1185">Reference proteome</keyword>
<dbReference type="Gene3D" id="1.20.120.450">
    <property type="entry name" value="dinb family like domain"/>
    <property type="match status" value="1"/>
</dbReference>
<dbReference type="Pfam" id="PF12867">
    <property type="entry name" value="DinB_2"/>
    <property type="match status" value="1"/>
</dbReference>
<feature type="domain" description="DinB-like" evidence="1">
    <location>
        <begin position="97"/>
        <end position="241"/>
    </location>
</feature>
<dbReference type="SUPFAM" id="SSF109854">
    <property type="entry name" value="DinB/YfiT-like putative metalloenzymes"/>
    <property type="match status" value="1"/>
</dbReference>
<dbReference type="Proteomes" id="UP001432190">
    <property type="component" value="Chromosome"/>
</dbReference>
<sequence length="252" mass="28482">MAMEHTHTDAFRGARFHVVDLSGATFRECDLSGVRVVGSLVTDLRVSRHADDARVLVDDVDVTAYVSAELDRRYPERVQVRAVRTADDHRAMWETVERLWSETIARAERLPEPLRHERVDDEWSFVETLRHLTFAIDLWVGRMILDEPAPCHRLGLPPTDITGQDAADLGVEVSARPSYAEVLAVYDGRRATMRRVVAGVTDAQLEEIRTAALTAAWGVESHSVDDCLRVVLDEHIAHRRYALRDLALLEAR</sequence>
<dbReference type="InterPro" id="IPR034660">
    <property type="entry name" value="DinB/YfiT-like"/>
</dbReference>
<dbReference type="InterPro" id="IPR024775">
    <property type="entry name" value="DinB-like"/>
</dbReference>
<reference evidence="2" key="1">
    <citation type="submission" date="2022-10" db="EMBL/GenBank/DDBJ databases">
        <title>The complete genomes of actinobacterial strains from the NBC collection.</title>
        <authorList>
            <person name="Joergensen T.S."/>
            <person name="Alvarez Arevalo M."/>
            <person name="Sterndorff E.B."/>
            <person name="Faurdal D."/>
            <person name="Vuksanovic O."/>
            <person name="Mourched A.-S."/>
            <person name="Charusanti P."/>
            <person name="Shaw S."/>
            <person name="Blin K."/>
            <person name="Weber T."/>
        </authorList>
    </citation>
    <scope>NUCLEOTIDE SEQUENCE</scope>
    <source>
        <strain evidence="2">NBC_00256</strain>
    </source>
</reference>
<protein>
    <submittedName>
        <fullName evidence="2">DinB family protein</fullName>
    </submittedName>
</protein>
<dbReference type="EMBL" id="CP108084">
    <property type="protein sequence ID" value="WUP47023.1"/>
    <property type="molecule type" value="Genomic_DNA"/>
</dbReference>
<name>A0ABZ1RYX5_9ACTN</name>
<organism evidence="2 3">
    <name type="scientific">Micromonospora globbae</name>
    <dbReference type="NCBI Taxonomy" id="1894969"/>
    <lineage>
        <taxon>Bacteria</taxon>
        <taxon>Bacillati</taxon>
        <taxon>Actinomycetota</taxon>
        <taxon>Actinomycetes</taxon>
        <taxon>Micromonosporales</taxon>
        <taxon>Micromonosporaceae</taxon>
        <taxon>Micromonospora</taxon>
    </lineage>
</organism>
<accession>A0ABZ1RYX5</accession>
<evidence type="ECO:0000259" key="1">
    <source>
        <dbReference type="Pfam" id="PF12867"/>
    </source>
</evidence>
<dbReference type="RefSeq" id="WP_328850084.1">
    <property type="nucleotide sequence ID" value="NZ_CP108084.1"/>
</dbReference>
<proteinExistence type="predicted"/>